<evidence type="ECO:0000313" key="2">
    <source>
        <dbReference type="EMBL" id="UGX96250.1"/>
    </source>
</evidence>
<name>A0A7Z0Q739_9BRAD</name>
<sequence length="66" mass="7322">MFWVTQAGCDNAIEVKETREINVPARTDKELVISAPGADKSFWLALTQSMAGRLRAVKQQAAAFQR</sequence>
<reference evidence="2 3" key="1">
    <citation type="journal article" date="2017" name="Syst. Appl. Microbiol.">
        <title>Soybeans inoculated with root zone soils of Canadian native legumes harbour diverse and novel Bradyrhizobium spp. that possess agricultural potential.</title>
        <authorList>
            <person name="Bromfield E.S.P."/>
            <person name="Cloutier S."/>
            <person name="Tambong J.T."/>
            <person name="Tran Thi T.V."/>
        </authorList>
    </citation>
    <scope>NUCLEOTIDE SEQUENCE [LARGE SCALE GENOMIC DNA]</scope>
    <source>
        <strain evidence="2 3">323S2</strain>
    </source>
</reference>
<dbReference type="EMBL" id="CP088280">
    <property type="protein sequence ID" value="UGX96250.1"/>
    <property type="molecule type" value="Genomic_DNA"/>
</dbReference>
<proteinExistence type="predicted"/>
<protein>
    <submittedName>
        <fullName evidence="1">Uncharacterized protein</fullName>
    </submittedName>
</protein>
<gene>
    <name evidence="2" type="ORF">G6321_00014360</name>
    <name evidence="1" type="ORF">G6321_03910</name>
</gene>
<dbReference type="RefSeq" id="WP_166340954.1">
    <property type="nucleotide sequence ID" value="NZ_CP088280.1"/>
</dbReference>
<organism evidence="1">
    <name type="scientific">Bradyrhizobium barranii subsp. barranii</name>
    <dbReference type="NCBI Taxonomy" id="2823807"/>
    <lineage>
        <taxon>Bacteria</taxon>
        <taxon>Pseudomonadati</taxon>
        <taxon>Pseudomonadota</taxon>
        <taxon>Alphaproteobacteria</taxon>
        <taxon>Hyphomicrobiales</taxon>
        <taxon>Nitrobacteraceae</taxon>
        <taxon>Bradyrhizobium</taxon>
        <taxon>Bradyrhizobium barranii</taxon>
    </lineage>
</organism>
<evidence type="ECO:0000313" key="3">
    <source>
        <dbReference type="Proteomes" id="UP000564836"/>
    </source>
</evidence>
<reference evidence="2 3" key="3">
    <citation type="journal article" date="2022" name="Int. J. Syst. Evol. Microbiol.">
        <title>Strains of Bradyrhizobium barranii sp. nov. associated with legumes native to Canada are symbionts of soybeans and belong to different subspecies (subsp. barranii subsp. nov. and subsp. apii subsp. nov.) and symbiovars (sv. glycinearum and sv. septentrionale).</title>
        <authorList>
            <person name="Bromfield E.S.P."/>
            <person name="Cloutier S."/>
            <person name="Wasai-Hara S."/>
            <person name="Minamisawa K."/>
        </authorList>
    </citation>
    <scope>NUCLEOTIDE SEQUENCE [LARGE SCALE GENOMIC DNA]</scope>
    <source>
        <strain evidence="2 3">323S2</strain>
    </source>
</reference>
<dbReference type="Proteomes" id="UP000564836">
    <property type="component" value="Chromosome"/>
</dbReference>
<evidence type="ECO:0000313" key="1">
    <source>
        <dbReference type="EMBL" id="NYY87607.1"/>
    </source>
</evidence>
<dbReference type="EMBL" id="JACBFH010000001">
    <property type="protein sequence ID" value="NYY87607.1"/>
    <property type="molecule type" value="Genomic_DNA"/>
</dbReference>
<reference evidence="1" key="2">
    <citation type="submission" date="2020-06" db="EMBL/GenBank/DDBJ databases">
        <title>Whole Genome Sequence of Bradyrhizobium sp. Strain 323S2.</title>
        <authorList>
            <person name="Bromfield E.S.P."/>
        </authorList>
    </citation>
    <scope>NUCLEOTIDE SEQUENCE [LARGE SCALE GENOMIC DNA]</scope>
    <source>
        <strain evidence="1">323S2</strain>
    </source>
</reference>
<dbReference type="AlphaFoldDB" id="A0A7Z0Q739"/>
<accession>A0A7Z0Q739</accession>